<dbReference type="PANTHER" id="PTHR47706">
    <property type="entry name" value="NMRA-LIKE FAMILY PROTEIN"/>
    <property type="match status" value="1"/>
</dbReference>
<reference evidence="5" key="2">
    <citation type="submission" date="2016-02" db="EMBL/GenBank/DDBJ databases">
        <title>Genome sequencing of Aspergillus luchuensis NBRC 4314.</title>
        <authorList>
            <person name="Yamada O."/>
        </authorList>
    </citation>
    <scope>NUCLEOTIDE SEQUENCE [LARGE SCALE GENOMIC DNA]</scope>
    <source>
        <strain evidence="5">RIB 2604</strain>
    </source>
</reference>
<evidence type="ECO:0000256" key="2">
    <source>
        <dbReference type="ARBA" id="ARBA00023002"/>
    </source>
</evidence>
<evidence type="ECO:0000313" key="4">
    <source>
        <dbReference type="EMBL" id="GAT24856.1"/>
    </source>
</evidence>
<keyword evidence="1" id="KW-0521">NADP</keyword>
<comment type="caution">
    <text evidence="4">The sequence shown here is derived from an EMBL/GenBank/DDBJ whole genome shotgun (WGS) entry which is preliminary data.</text>
</comment>
<dbReference type="GO" id="GO:0016491">
    <property type="term" value="F:oxidoreductase activity"/>
    <property type="evidence" value="ECO:0007669"/>
    <property type="project" value="UniProtKB-KW"/>
</dbReference>
<evidence type="ECO:0000256" key="1">
    <source>
        <dbReference type="ARBA" id="ARBA00022857"/>
    </source>
</evidence>
<gene>
    <name evidence="4" type="ORF">RIB2604_01806880</name>
</gene>
<sequence length="349" mass="39540">MWGSSDESRPTTLFRTKPLQTVTVLVRSGQPSSVQYKIKFFSSDDHAVTSFTRQASVDSQANNTLKAKGVQIVGYDLDGPRQVLVEQLKSTEVLISCITWEHLESQVPWIEAAKEAGVKRFVPSEWVGPAPRGIIDIKDKKLDILGVIQRVGLPYTLIDVGCWFQVWVPKIPSGQSDHAHSIYIDHRIVGHGNQKFGLTDMGDIGKYVAQIISDERTLNRRVFAYTEVLSMNEIWDTMATVSGETPLKEFIAPVSDGVNFNQQVSESEIKEIIQRCGKRWQENGEKVDIMDVANYNMGQYRISWCIRGDNTPEYADYLGYLDFWKLFPDFPKGRSLEAYYQQVLTEGSK</sequence>
<dbReference type="PANTHER" id="PTHR47706:SF9">
    <property type="entry name" value="NMRA-LIKE DOMAIN-CONTAINING PROTEIN-RELATED"/>
    <property type="match status" value="1"/>
</dbReference>
<dbReference type="Pfam" id="PF05368">
    <property type="entry name" value="NmrA"/>
    <property type="match status" value="1"/>
</dbReference>
<dbReference type="SUPFAM" id="SSF51735">
    <property type="entry name" value="NAD(P)-binding Rossmann-fold domains"/>
    <property type="match status" value="1"/>
</dbReference>
<proteinExistence type="predicted"/>
<accession>A0A146FG52</accession>
<organism evidence="4 5">
    <name type="scientific">Aspergillus kawachii</name>
    <name type="common">White koji mold</name>
    <name type="synonym">Aspergillus awamori var. kawachi</name>
    <dbReference type="NCBI Taxonomy" id="1069201"/>
    <lineage>
        <taxon>Eukaryota</taxon>
        <taxon>Fungi</taxon>
        <taxon>Dikarya</taxon>
        <taxon>Ascomycota</taxon>
        <taxon>Pezizomycotina</taxon>
        <taxon>Eurotiomycetes</taxon>
        <taxon>Eurotiomycetidae</taxon>
        <taxon>Eurotiales</taxon>
        <taxon>Aspergillaceae</taxon>
        <taxon>Aspergillus</taxon>
        <taxon>Aspergillus subgen. Circumdati</taxon>
    </lineage>
</organism>
<dbReference type="InterPro" id="IPR036291">
    <property type="entry name" value="NAD(P)-bd_dom_sf"/>
</dbReference>
<name>A0A146FG52_ASPKA</name>
<evidence type="ECO:0000259" key="3">
    <source>
        <dbReference type="Pfam" id="PF05368"/>
    </source>
</evidence>
<dbReference type="Gene3D" id="3.40.50.720">
    <property type="entry name" value="NAD(P)-binding Rossmann-like Domain"/>
    <property type="match status" value="1"/>
</dbReference>
<dbReference type="EMBL" id="BCWF01000018">
    <property type="protein sequence ID" value="GAT24856.1"/>
    <property type="molecule type" value="Genomic_DNA"/>
</dbReference>
<dbReference type="Gene3D" id="3.90.25.10">
    <property type="entry name" value="UDP-galactose 4-epimerase, domain 1"/>
    <property type="match status" value="1"/>
</dbReference>
<dbReference type="InterPro" id="IPR051609">
    <property type="entry name" value="NmrA/Isoflavone_reductase-like"/>
</dbReference>
<protein>
    <submittedName>
        <fullName evidence="4">Isoflavone reductase family protein</fullName>
    </submittedName>
</protein>
<reference evidence="4 5" key="1">
    <citation type="journal article" date="2016" name="DNA Res.">
        <title>Genome sequence of Aspergillus luchuensis NBRC 4314.</title>
        <authorList>
            <person name="Yamada O."/>
            <person name="Machida M."/>
            <person name="Hosoyama A."/>
            <person name="Goto M."/>
            <person name="Takahashi T."/>
            <person name="Futagami T."/>
            <person name="Yamagata Y."/>
            <person name="Takeuchi M."/>
            <person name="Kobayashi T."/>
            <person name="Koike H."/>
            <person name="Abe K."/>
            <person name="Asai K."/>
            <person name="Arita M."/>
            <person name="Fujita N."/>
            <person name="Fukuda K."/>
            <person name="Higa K."/>
            <person name="Horikawa H."/>
            <person name="Ishikawa T."/>
            <person name="Jinno K."/>
            <person name="Kato Y."/>
            <person name="Kirimura K."/>
            <person name="Mizutani O."/>
            <person name="Nakasone K."/>
            <person name="Sano M."/>
            <person name="Shiraishi Y."/>
            <person name="Tsukahara M."/>
            <person name="Gomi K."/>
        </authorList>
    </citation>
    <scope>NUCLEOTIDE SEQUENCE [LARGE SCALE GENOMIC DNA]</scope>
    <source>
        <strain evidence="4 5">RIB 2604</strain>
    </source>
</reference>
<keyword evidence="2" id="KW-0560">Oxidoreductase</keyword>
<dbReference type="InterPro" id="IPR008030">
    <property type="entry name" value="NmrA-like"/>
</dbReference>
<dbReference type="Proteomes" id="UP000075230">
    <property type="component" value="Unassembled WGS sequence"/>
</dbReference>
<evidence type="ECO:0000313" key="5">
    <source>
        <dbReference type="Proteomes" id="UP000075230"/>
    </source>
</evidence>
<feature type="domain" description="NmrA-like" evidence="3">
    <location>
        <begin position="38"/>
        <end position="278"/>
    </location>
</feature>
<dbReference type="AlphaFoldDB" id="A0A146FG52"/>
<dbReference type="VEuPathDB" id="FungiDB:ASPFODRAFT_198856"/>